<protein>
    <submittedName>
        <fullName evidence="2">DUF2934 domain-containing protein</fullName>
    </submittedName>
</protein>
<dbReference type="OrthoDB" id="9811127at2"/>
<organism evidence="2 3">
    <name type="scientific">Rhizobium tropici</name>
    <dbReference type="NCBI Taxonomy" id="398"/>
    <lineage>
        <taxon>Bacteria</taxon>
        <taxon>Pseudomonadati</taxon>
        <taxon>Pseudomonadota</taxon>
        <taxon>Alphaproteobacteria</taxon>
        <taxon>Hyphomicrobiales</taxon>
        <taxon>Rhizobiaceae</taxon>
        <taxon>Rhizobium/Agrobacterium group</taxon>
        <taxon>Rhizobium</taxon>
    </lineage>
</organism>
<accession>A0A5B0VTY1</accession>
<comment type="caution">
    <text evidence="2">The sequence shown here is derived from an EMBL/GenBank/DDBJ whole genome shotgun (WGS) entry which is preliminary data.</text>
</comment>
<feature type="region of interest" description="Disordered" evidence="1">
    <location>
        <begin position="33"/>
        <end position="62"/>
    </location>
</feature>
<dbReference type="AlphaFoldDB" id="A0A5B0VTY1"/>
<evidence type="ECO:0000313" key="2">
    <source>
        <dbReference type="EMBL" id="KAA1177189.1"/>
    </source>
</evidence>
<evidence type="ECO:0000313" key="3">
    <source>
        <dbReference type="Proteomes" id="UP000323608"/>
    </source>
</evidence>
<gene>
    <name evidence="2" type="ORF">FP026_25140</name>
</gene>
<name>A0A5B0VTY1_RHITR</name>
<dbReference type="Proteomes" id="UP000323608">
    <property type="component" value="Unassembled WGS sequence"/>
</dbReference>
<dbReference type="InterPro" id="IPR021327">
    <property type="entry name" value="DUF2934"/>
</dbReference>
<sequence length="62" mass="7234">MEINIEDTPKEIDEEHIRHHAYMLWLEDGQPEGKADEHWHRARDAAAKETVAEPKSSKKKIS</sequence>
<dbReference type="EMBL" id="VNIP01000013">
    <property type="protein sequence ID" value="KAA1177189.1"/>
    <property type="molecule type" value="Genomic_DNA"/>
</dbReference>
<proteinExistence type="predicted"/>
<evidence type="ECO:0000256" key="1">
    <source>
        <dbReference type="SAM" id="MobiDB-lite"/>
    </source>
</evidence>
<dbReference type="Pfam" id="PF11154">
    <property type="entry name" value="DUF2934"/>
    <property type="match status" value="1"/>
</dbReference>
<feature type="compositionally biased region" description="Basic and acidic residues" evidence="1">
    <location>
        <begin position="33"/>
        <end position="56"/>
    </location>
</feature>
<reference evidence="2 3" key="1">
    <citation type="submission" date="2019-07" db="EMBL/GenBank/DDBJ databases">
        <title>The Draft Genome Sequence of Rhizobium tropici SARCC-755 Associated with Superior Nodulation on Pigeonpea (Cajanus cajan (L.) Millsp.).</title>
        <authorList>
            <person name="Bopape F.L."/>
            <person name="Hassen A.I."/>
            <person name="Swanevelder Z.H."/>
            <person name="Gwata E.T."/>
        </authorList>
    </citation>
    <scope>NUCLEOTIDE SEQUENCE [LARGE SCALE GENOMIC DNA]</scope>
    <source>
        <strain evidence="2 3">SARCC-755</strain>
    </source>
</reference>
<dbReference type="RefSeq" id="WP_149637310.1">
    <property type="nucleotide sequence ID" value="NZ_VNIP01000013.1"/>
</dbReference>